<evidence type="ECO:0000256" key="4">
    <source>
        <dbReference type="ARBA" id="ARBA00023315"/>
    </source>
</evidence>
<dbReference type="AlphaFoldDB" id="A0A8C6XU11"/>
<reference evidence="6" key="2">
    <citation type="submission" date="2025-09" db="UniProtKB">
        <authorList>
            <consortium name="Ensembl"/>
        </authorList>
    </citation>
    <scope>IDENTIFICATION</scope>
</reference>
<dbReference type="Ensembl" id="ENSNNAT00000019339.1">
    <property type="protein sequence ID" value="ENSNNAP00000018416.1"/>
    <property type="gene ID" value="ENSNNAG00000012328.1"/>
</dbReference>
<dbReference type="GO" id="GO:0006783">
    <property type="term" value="P:heme biosynthetic process"/>
    <property type="evidence" value="ECO:0007669"/>
    <property type="project" value="TreeGrafter"/>
</dbReference>
<dbReference type="InterPro" id="IPR015421">
    <property type="entry name" value="PyrdxlP-dep_Trfase_major"/>
</dbReference>
<dbReference type="Proteomes" id="UP000694559">
    <property type="component" value="Unplaced"/>
</dbReference>
<dbReference type="OrthoDB" id="10263824at2759"/>
<dbReference type="InterPro" id="IPR050087">
    <property type="entry name" value="AON_synthase_class-II"/>
</dbReference>
<evidence type="ECO:0000313" key="6">
    <source>
        <dbReference type="Ensembl" id="ENSNNAP00000018416.1"/>
    </source>
</evidence>
<dbReference type="InterPro" id="IPR015422">
    <property type="entry name" value="PyrdxlP-dep_Trfase_small"/>
</dbReference>
<dbReference type="InterPro" id="IPR015424">
    <property type="entry name" value="PyrdxlP-dep_Trfase"/>
</dbReference>
<evidence type="ECO:0000313" key="7">
    <source>
        <dbReference type="Proteomes" id="UP000694559"/>
    </source>
</evidence>
<keyword evidence="4" id="KW-0012">Acyltransferase</keyword>
<sequence length="210" mass="22144">MDGAICPLEEMCDVAHRYGAITFVDEVHAVGLYGVQGAGIGERDGVMGKIDIISGTWVRKARVGIQVASTTSLIDTVRLYAAGFIFTFHFLPPCPEAGAAPLLMDAGLPVVSCPSHIIPIRVGDAALNTKICDLLLSKYNIYVQAINYPTVPLGGTATLAPSSLENRQIVPLAGLSPVPSPLPAQSVLIMHAQHCAHAQHRCVLACPVTP</sequence>
<dbReference type="Pfam" id="PF00155">
    <property type="entry name" value="Aminotran_1_2"/>
    <property type="match status" value="1"/>
</dbReference>
<proteinExistence type="inferred from homology"/>
<accession>A0A8C6XU11</accession>
<keyword evidence="3" id="KW-0808">Transferase</keyword>
<evidence type="ECO:0000259" key="5">
    <source>
        <dbReference type="Pfam" id="PF00155"/>
    </source>
</evidence>
<evidence type="ECO:0000256" key="2">
    <source>
        <dbReference type="ARBA" id="ARBA00008392"/>
    </source>
</evidence>
<dbReference type="OMA" id="FCSKMEA"/>
<protein>
    <recommendedName>
        <fullName evidence="5">Aminotransferase class I/classII large domain-containing protein</fullName>
    </recommendedName>
</protein>
<keyword evidence="7" id="KW-1185">Reference proteome</keyword>
<dbReference type="GeneTree" id="ENSGT00940000159912"/>
<dbReference type="GO" id="GO:0048821">
    <property type="term" value="P:erythrocyte development"/>
    <property type="evidence" value="ECO:0007669"/>
    <property type="project" value="TreeGrafter"/>
</dbReference>
<organism evidence="6 7">
    <name type="scientific">Naja naja</name>
    <name type="common">Indian cobra</name>
    <dbReference type="NCBI Taxonomy" id="35670"/>
    <lineage>
        <taxon>Eukaryota</taxon>
        <taxon>Metazoa</taxon>
        <taxon>Chordata</taxon>
        <taxon>Craniata</taxon>
        <taxon>Vertebrata</taxon>
        <taxon>Euteleostomi</taxon>
        <taxon>Lepidosauria</taxon>
        <taxon>Squamata</taxon>
        <taxon>Bifurcata</taxon>
        <taxon>Unidentata</taxon>
        <taxon>Episquamata</taxon>
        <taxon>Toxicofera</taxon>
        <taxon>Serpentes</taxon>
        <taxon>Colubroidea</taxon>
        <taxon>Elapidae</taxon>
        <taxon>Elapinae</taxon>
        <taxon>Naja</taxon>
    </lineage>
</organism>
<evidence type="ECO:0000256" key="3">
    <source>
        <dbReference type="ARBA" id="ARBA00022679"/>
    </source>
</evidence>
<name>A0A8C6XU11_NAJNA</name>
<comment type="cofactor">
    <cofactor evidence="1">
        <name>pyridoxal 5'-phosphate</name>
        <dbReference type="ChEBI" id="CHEBI:597326"/>
    </cofactor>
</comment>
<evidence type="ECO:0000256" key="1">
    <source>
        <dbReference type="ARBA" id="ARBA00001933"/>
    </source>
</evidence>
<dbReference type="PANTHER" id="PTHR13693:SF58">
    <property type="entry name" value="5-AMINOLEVULINATE SYNTHASE, ERYTHROID-SPECIFIC, MITOCHONDRIAL"/>
    <property type="match status" value="1"/>
</dbReference>
<comment type="similarity">
    <text evidence="2">Belongs to the class-II pyridoxal-phosphate-dependent aminotransferase family.</text>
</comment>
<feature type="domain" description="Aminotransferase class I/classII large" evidence="5">
    <location>
        <begin position="1"/>
        <end position="87"/>
    </location>
</feature>
<dbReference type="GO" id="GO:0042541">
    <property type="term" value="P:hemoglobin biosynthetic process"/>
    <property type="evidence" value="ECO:0007669"/>
    <property type="project" value="TreeGrafter"/>
</dbReference>
<dbReference type="SUPFAM" id="SSF53383">
    <property type="entry name" value="PLP-dependent transferases"/>
    <property type="match status" value="1"/>
</dbReference>
<reference evidence="6" key="1">
    <citation type="submission" date="2025-08" db="UniProtKB">
        <authorList>
            <consortium name="Ensembl"/>
        </authorList>
    </citation>
    <scope>IDENTIFICATION</scope>
</reference>
<dbReference type="Gene3D" id="3.90.1150.10">
    <property type="entry name" value="Aspartate Aminotransferase, domain 1"/>
    <property type="match status" value="1"/>
</dbReference>
<dbReference type="Gene3D" id="3.40.640.10">
    <property type="entry name" value="Type I PLP-dependent aspartate aminotransferase-like (Major domain)"/>
    <property type="match status" value="1"/>
</dbReference>
<dbReference type="PANTHER" id="PTHR13693">
    <property type="entry name" value="CLASS II AMINOTRANSFERASE/8-AMINO-7-OXONONANOATE SYNTHASE"/>
    <property type="match status" value="1"/>
</dbReference>
<dbReference type="GO" id="GO:0003870">
    <property type="term" value="F:5-aminolevulinate synthase activity"/>
    <property type="evidence" value="ECO:0007669"/>
    <property type="project" value="TreeGrafter"/>
</dbReference>
<dbReference type="GO" id="GO:0005739">
    <property type="term" value="C:mitochondrion"/>
    <property type="evidence" value="ECO:0007669"/>
    <property type="project" value="TreeGrafter"/>
</dbReference>
<dbReference type="GO" id="GO:0030170">
    <property type="term" value="F:pyridoxal phosphate binding"/>
    <property type="evidence" value="ECO:0007669"/>
    <property type="project" value="InterPro"/>
</dbReference>
<dbReference type="InterPro" id="IPR004839">
    <property type="entry name" value="Aminotransferase_I/II_large"/>
</dbReference>